<comment type="caution">
    <text evidence="2">The sequence shown here is derived from an EMBL/GenBank/DDBJ whole genome shotgun (WGS) entry which is preliminary data.</text>
</comment>
<feature type="transmembrane region" description="Helical" evidence="1">
    <location>
        <begin position="74"/>
        <end position="92"/>
    </location>
</feature>
<proteinExistence type="predicted"/>
<keyword evidence="1" id="KW-0812">Transmembrane</keyword>
<reference evidence="2" key="1">
    <citation type="submission" date="2021-02" db="EMBL/GenBank/DDBJ databases">
        <title>The CRISPR/cas machinery reduction and long-range gene transfer in the hot spring cyanobacterium Synechococcus.</title>
        <authorList>
            <person name="Dvorak P."/>
            <person name="Jahodarova E."/>
            <person name="Hasler P."/>
            <person name="Poulickova A."/>
        </authorList>
    </citation>
    <scope>NUCLEOTIDE SEQUENCE</scope>
    <source>
        <strain evidence="2">Rupite</strain>
    </source>
</reference>
<name>A0ABT0C9R9_THEVL</name>
<dbReference type="Pfam" id="PF03596">
    <property type="entry name" value="Cad"/>
    <property type="match status" value="1"/>
</dbReference>
<protein>
    <submittedName>
        <fullName evidence="2">Cadmium resistance transporter</fullName>
    </submittedName>
</protein>
<feature type="transmembrane region" description="Helical" evidence="1">
    <location>
        <begin position="14"/>
        <end position="33"/>
    </location>
</feature>
<evidence type="ECO:0000256" key="1">
    <source>
        <dbReference type="SAM" id="Phobius"/>
    </source>
</evidence>
<dbReference type="InterPro" id="IPR004676">
    <property type="entry name" value="Cd-R_transporter"/>
</dbReference>
<organism evidence="2 3">
    <name type="scientific">Thermostichus vulcanus str. 'Rupite'</name>
    <dbReference type="NCBI Taxonomy" id="2813851"/>
    <lineage>
        <taxon>Bacteria</taxon>
        <taxon>Bacillati</taxon>
        <taxon>Cyanobacteriota</taxon>
        <taxon>Cyanophyceae</taxon>
        <taxon>Thermostichales</taxon>
        <taxon>Thermostichaceae</taxon>
        <taxon>Thermostichus</taxon>
    </lineage>
</organism>
<keyword evidence="3" id="KW-1185">Reference proteome</keyword>
<sequence>MSVAVFWKTLVEGIIAFVATHIDDFLLLALLFAQVQIQPNWKPWHVWLGGYIGLIGLIGISLLGYFGGLLLPPPVIGLLGLIPIAVGCWKLWRPGNEEEAIEKELEELQEHPPRKRWLFSLPFISPPVLMSVTLTFANGGDNISLYVPLFASSTPPQLLLFFVIFVLMKGLWFAIAQRLSLQPVVVKVLTEQGEHWVPWILIGLGIWILVENETWRWFVSYLVNGILG</sequence>
<feature type="transmembrane region" description="Helical" evidence="1">
    <location>
        <begin position="117"/>
        <end position="137"/>
    </location>
</feature>
<feature type="transmembrane region" description="Helical" evidence="1">
    <location>
        <begin position="157"/>
        <end position="175"/>
    </location>
</feature>
<dbReference type="Proteomes" id="UP000830835">
    <property type="component" value="Unassembled WGS sequence"/>
</dbReference>
<accession>A0ABT0C9R9</accession>
<evidence type="ECO:0000313" key="2">
    <source>
        <dbReference type="EMBL" id="MCJ2542444.1"/>
    </source>
</evidence>
<feature type="transmembrane region" description="Helical" evidence="1">
    <location>
        <begin position="196"/>
        <end position="218"/>
    </location>
</feature>
<dbReference type="EMBL" id="JAFIRA010000010">
    <property type="protein sequence ID" value="MCJ2542444.1"/>
    <property type="molecule type" value="Genomic_DNA"/>
</dbReference>
<keyword evidence="1" id="KW-1133">Transmembrane helix</keyword>
<feature type="transmembrane region" description="Helical" evidence="1">
    <location>
        <begin position="45"/>
        <end position="68"/>
    </location>
</feature>
<evidence type="ECO:0000313" key="3">
    <source>
        <dbReference type="Proteomes" id="UP000830835"/>
    </source>
</evidence>
<gene>
    <name evidence="2" type="ORF">JX360_05910</name>
</gene>
<keyword evidence="1" id="KW-0472">Membrane</keyword>
<dbReference type="RefSeq" id="WP_244349713.1">
    <property type="nucleotide sequence ID" value="NZ_JAFIRA010000010.1"/>
</dbReference>